<feature type="domain" description="IclR-ED" evidence="5">
    <location>
        <begin position="79"/>
        <end position="262"/>
    </location>
</feature>
<dbReference type="PROSITE" id="PS51077">
    <property type="entry name" value="HTH_ICLR"/>
    <property type="match status" value="1"/>
</dbReference>
<dbReference type="Pfam" id="PF09339">
    <property type="entry name" value="HTH_IclR"/>
    <property type="match status" value="1"/>
</dbReference>
<dbReference type="OrthoDB" id="9791752at2"/>
<dbReference type="InterPro" id="IPR036388">
    <property type="entry name" value="WH-like_DNA-bd_sf"/>
</dbReference>
<dbReference type="STRING" id="633813.SAMN04488087_0316"/>
<accession>A0A1M6PT97</accession>
<evidence type="ECO:0000256" key="1">
    <source>
        <dbReference type="ARBA" id="ARBA00023015"/>
    </source>
</evidence>
<organism evidence="6 7">
    <name type="scientific">Rhodothermus profundi</name>
    <dbReference type="NCBI Taxonomy" id="633813"/>
    <lineage>
        <taxon>Bacteria</taxon>
        <taxon>Pseudomonadati</taxon>
        <taxon>Rhodothermota</taxon>
        <taxon>Rhodothermia</taxon>
        <taxon>Rhodothermales</taxon>
        <taxon>Rhodothermaceae</taxon>
        <taxon>Rhodothermus</taxon>
    </lineage>
</organism>
<keyword evidence="2" id="KW-0238">DNA-binding</keyword>
<reference evidence="7" key="1">
    <citation type="submission" date="2016-11" db="EMBL/GenBank/DDBJ databases">
        <authorList>
            <person name="Varghese N."/>
            <person name="Submissions S."/>
        </authorList>
    </citation>
    <scope>NUCLEOTIDE SEQUENCE [LARGE SCALE GENOMIC DNA]</scope>
    <source>
        <strain evidence="7">DSM 22212</strain>
    </source>
</reference>
<dbReference type="InterPro" id="IPR050707">
    <property type="entry name" value="HTH_MetabolicPath_Reg"/>
</dbReference>
<dbReference type="Gene3D" id="1.10.10.10">
    <property type="entry name" value="Winged helix-like DNA-binding domain superfamily/Winged helix DNA-binding domain"/>
    <property type="match status" value="1"/>
</dbReference>
<evidence type="ECO:0000256" key="3">
    <source>
        <dbReference type="ARBA" id="ARBA00023163"/>
    </source>
</evidence>
<keyword evidence="1" id="KW-0805">Transcription regulation</keyword>
<dbReference type="GO" id="GO:0045892">
    <property type="term" value="P:negative regulation of DNA-templated transcription"/>
    <property type="evidence" value="ECO:0007669"/>
    <property type="project" value="TreeGrafter"/>
</dbReference>
<sequence length="277" mass="30495">MATRKPGRTRTSEPTGVRALERGLRLLEELGGGEALSLSELARRTELTPSTTYRLLETLRRRRFVDWDETSGLWRIGLRAYQIGQAFCHPNSLSSLALEAMQQLVASVNETVNLAVLDGTEAVYIQQVESSQMLRMFTQLGARVPLHCTGVGKVLLAWRPPEEVRRLLGPEPLPAFTPNTLTRLEAILQELARVQQQGYALDREEREIGVRCLAAPVRDATGRVVAALSLSAPAVRLPDSRLTELVPAVLETAQTLSLRLGWQPETASLPTGQSSPT</sequence>
<dbReference type="InterPro" id="IPR005471">
    <property type="entry name" value="Tscrpt_reg_IclR_N"/>
</dbReference>
<dbReference type="PANTHER" id="PTHR30136:SF24">
    <property type="entry name" value="HTH-TYPE TRANSCRIPTIONAL REPRESSOR ALLR"/>
    <property type="match status" value="1"/>
</dbReference>
<evidence type="ECO:0000259" key="4">
    <source>
        <dbReference type="PROSITE" id="PS51077"/>
    </source>
</evidence>
<dbReference type="SUPFAM" id="SSF46785">
    <property type="entry name" value="Winged helix' DNA-binding domain"/>
    <property type="match status" value="1"/>
</dbReference>
<dbReference type="Gene3D" id="3.30.450.40">
    <property type="match status" value="1"/>
</dbReference>
<protein>
    <submittedName>
        <fullName evidence="6">Transcriptional regulator, IclR family</fullName>
    </submittedName>
</protein>
<dbReference type="InterPro" id="IPR029016">
    <property type="entry name" value="GAF-like_dom_sf"/>
</dbReference>
<name>A0A1M6PT97_9BACT</name>
<dbReference type="RefSeq" id="WP_072714577.1">
    <property type="nucleotide sequence ID" value="NZ_FRAU01000001.1"/>
</dbReference>
<feature type="domain" description="HTH iclR-type" evidence="4">
    <location>
        <begin position="17"/>
        <end position="78"/>
    </location>
</feature>
<evidence type="ECO:0000259" key="5">
    <source>
        <dbReference type="PROSITE" id="PS51078"/>
    </source>
</evidence>
<dbReference type="PANTHER" id="PTHR30136">
    <property type="entry name" value="HELIX-TURN-HELIX TRANSCRIPTIONAL REGULATOR, ICLR FAMILY"/>
    <property type="match status" value="1"/>
</dbReference>
<evidence type="ECO:0000313" key="7">
    <source>
        <dbReference type="Proteomes" id="UP000185812"/>
    </source>
</evidence>
<dbReference type="EMBL" id="FRAU01000001">
    <property type="protein sequence ID" value="SHK11224.1"/>
    <property type="molecule type" value="Genomic_DNA"/>
</dbReference>
<dbReference type="Pfam" id="PF01614">
    <property type="entry name" value="IclR_C"/>
    <property type="match status" value="1"/>
</dbReference>
<dbReference type="GO" id="GO:0003677">
    <property type="term" value="F:DNA binding"/>
    <property type="evidence" value="ECO:0007669"/>
    <property type="project" value="UniProtKB-KW"/>
</dbReference>
<dbReference type="GO" id="GO:0003700">
    <property type="term" value="F:DNA-binding transcription factor activity"/>
    <property type="evidence" value="ECO:0007669"/>
    <property type="project" value="TreeGrafter"/>
</dbReference>
<proteinExistence type="predicted"/>
<gene>
    <name evidence="6" type="ORF">SAMN04488087_0316</name>
</gene>
<evidence type="ECO:0000256" key="2">
    <source>
        <dbReference type="ARBA" id="ARBA00023125"/>
    </source>
</evidence>
<dbReference type="SMART" id="SM00346">
    <property type="entry name" value="HTH_ICLR"/>
    <property type="match status" value="1"/>
</dbReference>
<dbReference type="InterPro" id="IPR014757">
    <property type="entry name" value="Tscrpt_reg_IclR_C"/>
</dbReference>
<dbReference type="AlphaFoldDB" id="A0A1M6PT97"/>
<keyword evidence="3" id="KW-0804">Transcription</keyword>
<dbReference type="SUPFAM" id="SSF55781">
    <property type="entry name" value="GAF domain-like"/>
    <property type="match status" value="1"/>
</dbReference>
<evidence type="ECO:0000313" key="6">
    <source>
        <dbReference type="EMBL" id="SHK11224.1"/>
    </source>
</evidence>
<keyword evidence="7" id="KW-1185">Reference proteome</keyword>
<dbReference type="PROSITE" id="PS51078">
    <property type="entry name" value="ICLR_ED"/>
    <property type="match status" value="1"/>
</dbReference>
<dbReference type="Proteomes" id="UP000185812">
    <property type="component" value="Unassembled WGS sequence"/>
</dbReference>
<dbReference type="InterPro" id="IPR036390">
    <property type="entry name" value="WH_DNA-bd_sf"/>
</dbReference>